<dbReference type="InterPro" id="IPR051336">
    <property type="entry name" value="RhoGEF_Guanine_NuclExch_SF"/>
</dbReference>
<accession>A0A8T2PJM5</accession>
<dbReference type="GO" id="GO:0005085">
    <property type="term" value="F:guanyl-nucleotide exchange factor activity"/>
    <property type="evidence" value="ECO:0007669"/>
    <property type="project" value="UniProtKB-KW"/>
</dbReference>
<reference evidence="2" key="1">
    <citation type="thesis" date="2021" institute="BYU ScholarsArchive" country="Provo, UT, USA">
        <title>Applications of and Algorithms for Genome Assembly and Genomic Analyses with an Emphasis on Marine Teleosts.</title>
        <authorList>
            <person name="Pickett B.D."/>
        </authorList>
    </citation>
    <scope>NUCLEOTIDE SEQUENCE</scope>
    <source>
        <strain evidence="2">HI-2016</strain>
    </source>
</reference>
<evidence type="ECO:0000313" key="2">
    <source>
        <dbReference type="EMBL" id="KAG9351361.1"/>
    </source>
</evidence>
<comment type="caution">
    <text evidence="2">The sequence shown here is derived from an EMBL/GenBank/DDBJ whole genome shotgun (WGS) entry which is preliminary data.</text>
</comment>
<name>A0A8T2PJM5_9TELE</name>
<protein>
    <submittedName>
        <fullName evidence="2">Uncharacterized protein</fullName>
    </submittedName>
</protein>
<evidence type="ECO:0000256" key="1">
    <source>
        <dbReference type="ARBA" id="ARBA00022658"/>
    </source>
</evidence>
<dbReference type="Proteomes" id="UP000824540">
    <property type="component" value="Unassembled WGS sequence"/>
</dbReference>
<dbReference type="PANTHER" id="PTHR22826">
    <property type="entry name" value="RHO GUANINE EXCHANGE FACTOR-RELATED"/>
    <property type="match status" value="1"/>
</dbReference>
<organism evidence="2 3">
    <name type="scientific">Albula glossodonta</name>
    <name type="common">roundjaw bonefish</name>
    <dbReference type="NCBI Taxonomy" id="121402"/>
    <lineage>
        <taxon>Eukaryota</taxon>
        <taxon>Metazoa</taxon>
        <taxon>Chordata</taxon>
        <taxon>Craniata</taxon>
        <taxon>Vertebrata</taxon>
        <taxon>Euteleostomi</taxon>
        <taxon>Actinopterygii</taxon>
        <taxon>Neopterygii</taxon>
        <taxon>Teleostei</taxon>
        <taxon>Albuliformes</taxon>
        <taxon>Albulidae</taxon>
        <taxon>Albula</taxon>
    </lineage>
</organism>
<feature type="non-terminal residue" evidence="2">
    <location>
        <position position="1"/>
    </location>
</feature>
<dbReference type="AlphaFoldDB" id="A0A8T2PJM5"/>
<dbReference type="GO" id="GO:0005737">
    <property type="term" value="C:cytoplasm"/>
    <property type="evidence" value="ECO:0007669"/>
    <property type="project" value="TreeGrafter"/>
</dbReference>
<keyword evidence="1" id="KW-0344">Guanine-nucleotide releasing factor</keyword>
<sequence>MLSSVTDLLHYIDENQLTSEFGGTLEYCHSDWIVLRTAIESFAVTVKEIAQMLQAFGTELAETELPDEANAIDYLLRSHTDKYRQLKTSKKAEEDCGGEKDVNQDWDTVQRLMAQLRDMEMAFDEFFEKHHLKLKQYLQLLRYEQSFHEVLTAHR</sequence>
<dbReference type="PANTHER" id="PTHR22826:SF146">
    <property type="entry name" value="PROTO-ONCOGENE DBL"/>
    <property type="match status" value="1"/>
</dbReference>
<proteinExistence type="predicted"/>
<dbReference type="EMBL" id="JAFBMS010000006">
    <property type="protein sequence ID" value="KAG9351361.1"/>
    <property type="molecule type" value="Genomic_DNA"/>
</dbReference>
<gene>
    <name evidence="2" type="ORF">JZ751_022609</name>
</gene>
<keyword evidence="3" id="KW-1185">Reference proteome</keyword>
<dbReference type="OrthoDB" id="8944449at2759"/>
<evidence type="ECO:0000313" key="3">
    <source>
        <dbReference type="Proteomes" id="UP000824540"/>
    </source>
</evidence>
<dbReference type="GO" id="GO:0016358">
    <property type="term" value="P:dendrite development"/>
    <property type="evidence" value="ECO:0007669"/>
    <property type="project" value="TreeGrafter"/>
</dbReference>